<dbReference type="PANTHER" id="PTHR21152:SF40">
    <property type="entry name" value="ALANINE--GLYOXYLATE AMINOTRANSFERASE"/>
    <property type="match status" value="1"/>
</dbReference>
<dbReference type="AlphaFoldDB" id="A0A0G1YSG6"/>
<dbReference type="EMBL" id="LCSD01000029">
    <property type="protein sequence ID" value="KKW46368.1"/>
    <property type="molecule type" value="Genomic_DNA"/>
</dbReference>
<keyword evidence="7" id="KW-0032">Aminotransferase</keyword>
<reference evidence="7 8" key="1">
    <citation type="journal article" date="2015" name="Nature">
        <title>rRNA introns, odd ribosomes, and small enigmatic genomes across a large radiation of phyla.</title>
        <authorList>
            <person name="Brown C.T."/>
            <person name="Hug L.A."/>
            <person name="Thomas B.C."/>
            <person name="Sharon I."/>
            <person name="Castelle C.J."/>
            <person name="Singh A."/>
            <person name="Wilkins M.J."/>
            <person name="Williams K.H."/>
            <person name="Banfield J.F."/>
        </authorList>
    </citation>
    <scope>NUCLEOTIDE SEQUENCE [LARGE SCALE GENOMIC DNA]</scope>
</reference>
<dbReference type="InterPro" id="IPR000192">
    <property type="entry name" value="Aminotrans_V_dom"/>
</dbReference>
<dbReference type="Pfam" id="PF00266">
    <property type="entry name" value="Aminotran_5"/>
    <property type="match status" value="1"/>
</dbReference>
<dbReference type="SUPFAM" id="SSF53383">
    <property type="entry name" value="PLP-dependent transferases"/>
    <property type="match status" value="1"/>
</dbReference>
<accession>A0A0G1YSG6</accession>
<evidence type="ECO:0000256" key="3">
    <source>
        <dbReference type="ARBA" id="ARBA00022898"/>
    </source>
</evidence>
<evidence type="ECO:0000313" key="8">
    <source>
        <dbReference type="Proteomes" id="UP000034789"/>
    </source>
</evidence>
<evidence type="ECO:0000313" key="7">
    <source>
        <dbReference type="EMBL" id="KKW46368.1"/>
    </source>
</evidence>
<dbReference type="GO" id="GO:0008453">
    <property type="term" value="F:alanine-glyoxylate transaminase activity"/>
    <property type="evidence" value="ECO:0007669"/>
    <property type="project" value="TreeGrafter"/>
</dbReference>
<dbReference type="Gene3D" id="3.40.640.10">
    <property type="entry name" value="Type I PLP-dependent aspartate aminotransferase-like (Major domain)"/>
    <property type="match status" value="1"/>
</dbReference>
<evidence type="ECO:0000256" key="5">
    <source>
        <dbReference type="PIRSR" id="PIRSR000524-50"/>
    </source>
</evidence>
<dbReference type="InterPro" id="IPR015421">
    <property type="entry name" value="PyrdxlP-dep_Trfase_major"/>
</dbReference>
<comment type="similarity">
    <text evidence="2">Belongs to the class-V pyridoxal-phosphate-dependent aminotransferase family.</text>
</comment>
<keyword evidence="3 5" id="KW-0663">Pyridoxal phosphate</keyword>
<comment type="caution">
    <text evidence="7">The sequence shown here is derived from an EMBL/GenBank/DDBJ whole genome shotgun (WGS) entry which is preliminary data.</text>
</comment>
<name>A0A0G1YSG6_9BACT</name>
<dbReference type="GO" id="GO:0004760">
    <property type="term" value="F:L-serine-pyruvate transaminase activity"/>
    <property type="evidence" value="ECO:0007669"/>
    <property type="project" value="TreeGrafter"/>
</dbReference>
<evidence type="ECO:0000256" key="2">
    <source>
        <dbReference type="ARBA" id="ARBA00009236"/>
    </source>
</evidence>
<dbReference type="InterPro" id="IPR015424">
    <property type="entry name" value="PyrdxlP-dep_Trfase"/>
</dbReference>
<organism evidence="7 8">
    <name type="scientific">Candidatus Kaiserbacteria bacterium GW2011_GWA2_58_9</name>
    <dbReference type="NCBI Taxonomy" id="1618672"/>
    <lineage>
        <taxon>Bacteria</taxon>
        <taxon>Candidatus Kaiseribacteriota</taxon>
    </lineage>
</organism>
<proteinExistence type="inferred from homology"/>
<gene>
    <name evidence="7" type="ORF">UY98_C0029G0010</name>
</gene>
<sequence>MKKTFFTVGPSQTHPKLAALMREAFKKDIPSISHRGAEFQSLFAETIRSLKTLLNIPEDFHIFFLSSGTEGMERVLENCAGRKSFHLVNGSFGKRFYTAAVELKKEPEKIEASAGEGFDLRGIELPKGIELVCITQNDTSTGVMLSAKDIHGFKERYPDALFALDLVSSVPYADVDFSLIDCAFFSVQKGFGLPAGLGVLLLNERCVEKAERLQEEGLNIGTYHSVPTLLKFAQKNQTPETPNVLAIYLLNEVSKLLHAYGIENIRKETEQKAKLLYDFFDRHGAFSPFVKNPLWRSPTTLAIETPAGSSEVRKRLARAGCVVGAGYGEFKERQIRIANFPSHTIDDVKRLILALE</sequence>
<dbReference type="Proteomes" id="UP000034789">
    <property type="component" value="Unassembled WGS sequence"/>
</dbReference>
<evidence type="ECO:0000256" key="4">
    <source>
        <dbReference type="PIRSR" id="PIRSR000524-1"/>
    </source>
</evidence>
<dbReference type="PIRSF" id="PIRSF000524">
    <property type="entry name" value="SPT"/>
    <property type="match status" value="1"/>
</dbReference>
<dbReference type="InterPro" id="IPR024169">
    <property type="entry name" value="SP_NH2Trfase/AEP_transaminase"/>
</dbReference>
<dbReference type="Gene3D" id="3.90.1150.10">
    <property type="entry name" value="Aspartate Aminotransferase, domain 1"/>
    <property type="match status" value="1"/>
</dbReference>
<protein>
    <submittedName>
        <fullName evidence="7">Aminotransferase class V</fullName>
    </submittedName>
</protein>
<feature type="binding site" evidence="4">
    <location>
        <position position="336"/>
    </location>
    <ligand>
        <name>substrate</name>
    </ligand>
</feature>
<feature type="modified residue" description="N6-(pyridoxal phosphate)lysine" evidence="5">
    <location>
        <position position="189"/>
    </location>
</feature>
<comment type="cofactor">
    <cofactor evidence="1 5">
        <name>pyridoxal 5'-phosphate</name>
        <dbReference type="ChEBI" id="CHEBI:597326"/>
    </cofactor>
</comment>
<dbReference type="GO" id="GO:0019265">
    <property type="term" value="P:glycine biosynthetic process, by transamination of glyoxylate"/>
    <property type="evidence" value="ECO:0007669"/>
    <property type="project" value="TreeGrafter"/>
</dbReference>
<feature type="domain" description="Aminotransferase class V" evidence="6">
    <location>
        <begin position="9"/>
        <end position="326"/>
    </location>
</feature>
<keyword evidence="7" id="KW-0808">Transferase</keyword>
<dbReference type="PANTHER" id="PTHR21152">
    <property type="entry name" value="AMINOTRANSFERASE CLASS V"/>
    <property type="match status" value="1"/>
</dbReference>
<dbReference type="PATRIC" id="fig|1618672.3.peg.474"/>
<evidence type="ECO:0000256" key="1">
    <source>
        <dbReference type="ARBA" id="ARBA00001933"/>
    </source>
</evidence>
<evidence type="ECO:0000259" key="6">
    <source>
        <dbReference type="Pfam" id="PF00266"/>
    </source>
</evidence>
<dbReference type="InterPro" id="IPR015422">
    <property type="entry name" value="PyrdxlP-dep_Trfase_small"/>
</dbReference>